<feature type="transmembrane region" description="Helical" evidence="1">
    <location>
        <begin position="82"/>
        <end position="105"/>
    </location>
</feature>
<dbReference type="EMBL" id="VKKZ01000020">
    <property type="protein sequence ID" value="KAA6434372.1"/>
    <property type="molecule type" value="Genomic_DNA"/>
</dbReference>
<reference evidence="2 4" key="2">
    <citation type="submission" date="2019-09" db="EMBL/GenBank/DDBJ databases">
        <title>A bacterium isolated from glacier soil.</title>
        <authorList>
            <person name="Liu Q."/>
        </authorList>
    </citation>
    <scope>NUCLEOTIDE SEQUENCE [LARGE SCALE GENOMIC DNA]</scope>
    <source>
        <strain evidence="2 4">MDT1-10-3</strain>
    </source>
</reference>
<dbReference type="Proteomes" id="UP000323866">
    <property type="component" value="Unassembled WGS sequence"/>
</dbReference>
<dbReference type="RefSeq" id="WP_149098316.1">
    <property type="nucleotide sequence ID" value="NZ_BMMG01000003.1"/>
</dbReference>
<evidence type="ECO:0000313" key="3">
    <source>
        <dbReference type="EMBL" id="MFA1773095.1"/>
    </source>
</evidence>
<accession>A0A5M8QJ41</accession>
<reference evidence="3 5" key="3">
    <citation type="submission" date="2024-08" db="EMBL/GenBank/DDBJ databases">
        <authorList>
            <person name="Wei W."/>
        </authorList>
    </citation>
    <scope>NUCLEOTIDE SEQUENCE [LARGE SCALE GENOMIC DNA]</scope>
    <source>
        <strain evidence="3 5">XU2</strain>
    </source>
</reference>
<keyword evidence="1" id="KW-0472">Membrane</keyword>
<evidence type="ECO:0000256" key="1">
    <source>
        <dbReference type="SAM" id="Phobius"/>
    </source>
</evidence>
<reference evidence="2 4" key="1">
    <citation type="submission" date="2019-07" db="EMBL/GenBank/DDBJ databases">
        <authorList>
            <person name="Qu J.-H."/>
        </authorList>
    </citation>
    <scope>NUCLEOTIDE SEQUENCE [LARGE SCALE GENOMIC DNA]</scope>
    <source>
        <strain evidence="2 4">MDT1-10-3</strain>
    </source>
</reference>
<keyword evidence="1" id="KW-1133">Transmembrane helix</keyword>
<keyword evidence="1" id="KW-0812">Transmembrane</keyword>
<protein>
    <submittedName>
        <fullName evidence="2">Uncharacterized protein</fullName>
    </submittedName>
</protein>
<proteinExistence type="predicted"/>
<keyword evidence="5" id="KW-1185">Reference proteome</keyword>
<dbReference type="EMBL" id="JBGOGF010000010">
    <property type="protein sequence ID" value="MFA1773095.1"/>
    <property type="molecule type" value="Genomic_DNA"/>
</dbReference>
<evidence type="ECO:0000313" key="2">
    <source>
        <dbReference type="EMBL" id="KAA6434372.1"/>
    </source>
</evidence>
<comment type="caution">
    <text evidence="2">The sequence shown here is derived from an EMBL/GenBank/DDBJ whole genome shotgun (WGS) entry which is preliminary data.</text>
</comment>
<dbReference type="OrthoDB" id="893612at2"/>
<evidence type="ECO:0000313" key="4">
    <source>
        <dbReference type="Proteomes" id="UP000323866"/>
    </source>
</evidence>
<dbReference type="Proteomes" id="UP001570846">
    <property type="component" value="Unassembled WGS sequence"/>
</dbReference>
<gene>
    <name evidence="3" type="ORF">ACD591_17480</name>
    <name evidence="2" type="ORF">FOE74_09210</name>
</gene>
<name>A0A5M8QJ41_9BACT</name>
<evidence type="ECO:0000313" key="5">
    <source>
        <dbReference type="Proteomes" id="UP001570846"/>
    </source>
</evidence>
<dbReference type="AlphaFoldDB" id="A0A5M8QJ41"/>
<sequence length="163" mass="18656">MNPPFLQRSHVVAARLLHKAGLTVSQIPQAVQVTRETVEQWLQKEMESGNAKQVLQVLKGQVQEKGPKLLLDKLQDLLLLRLMLHLGIRGAMATNIVALLLPFVLKRVYKMAQQNPTVQTWWQEQEWRHRLPTLEQIKAKVLEKGKNLKPLRSPLPPDSPLPH</sequence>
<organism evidence="2 4">
    <name type="scientific">Rufibacter glacialis</name>
    <dbReference type="NCBI Taxonomy" id="1259555"/>
    <lineage>
        <taxon>Bacteria</taxon>
        <taxon>Pseudomonadati</taxon>
        <taxon>Bacteroidota</taxon>
        <taxon>Cytophagia</taxon>
        <taxon>Cytophagales</taxon>
        <taxon>Hymenobacteraceae</taxon>
        <taxon>Rufibacter</taxon>
    </lineage>
</organism>